<dbReference type="EMBL" id="JAPQKR010000008">
    <property type="protein sequence ID" value="KAJ5212254.1"/>
    <property type="molecule type" value="Genomic_DNA"/>
</dbReference>
<evidence type="ECO:0000313" key="3">
    <source>
        <dbReference type="Proteomes" id="UP001150904"/>
    </source>
</evidence>
<organism evidence="2 3">
    <name type="scientific">Penicillium cinerascens</name>
    <dbReference type="NCBI Taxonomy" id="70096"/>
    <lineage>
        <taxon>Eukaryota</taxon>
        <taxon>Fungi</taxon>
        <taxon>Dikarya</taxon>
        <taxon>Ascomycota</taxon>
        <taxon>Pezizomycotina</taxon>
        <taxon>Eurotiomycetes</taxon>
        <taxon>Eurotiomycetidae</taxon>
        <taxon>Eurotiales</taxon>
        <taxon>Aspergillaceae</taxon>
        <taxon>Penicillium</taxon>
    </lineage>
</organism>
<dbReference type="InterPro" id="IPR009836">
    <property type="entry name" value="GRDP-like"/>
</dbReference>
<dbReference type="Proteomes" id="UP001150904">
    <property type="component" value="Unassembled WGS sequence"/>
</dbReference>
<dbReference type="OrthoDB" id="2684236at2759"/>
<comment type="caution">
    <text evidence="2">The sequence shown here is derived from an EMBL/GenBank/DDBJ whole genome shotgun (WGS) entry which is preliminary data.</text>
</comment>
<dbReference type="PANTHER" id="PTHR34365:SF7">
    <property type="entry name" value="GLYCINE-RICH DOMAIN-CONTAINING PROTEIN 1"/>
    <property type="match status" value="1"/>
</dbReference>
<dbReference type="Pfam" id="PF07173">
    <property type="entry name" value="GRDP-like"/>
    <property type="match status" value="1"/>
</dbReference>
<feature type="region of interest" description="Disordered" evidence="1">
    <location>
        <begin position="566"/>
        <end position="603"/>
    </location>
</feature>
<dbReference type="GeneID" id="83178263"/>
<evidence type="ECO:0000313" key="2">
    <source>
        <dbReference type="EMBL" id="KAJ5212254.1"/>
    </source>
</evidence>
<gene>
    <name evidence="2" type="ORF">N7498_003900</name>
</gene>
<reference evidence="2" key="2">
    <citation type="journal article" date="2023" name="IMA Fungus">
        <title>Comparative genomic study of the Penicillium genus elucidates a diverse pangenome and 15 lateral gene transfer events.</title>
        <authorList>
            <person name="Petersen C."/>
            <person name="Sorensen T."/>
            <person name="Nielsen M.R."/>
            <person name="Sondergaard T.E."/>
            <person name="Sorensen J.L."/>
            <person name="Fitzpatrick D.A."/>
            <person name="Frisvad J.C."/>
            <person name="Nielsen K.L."/>
        </authorList>
    </citation>
    <scope>NUCLEOTIDE SEQUENCE</scope>
    <source>
        <strain evidence="2">IBT 15544</strain>
    </source>
</reference>
<feature type="region of interest" description="Disordered" evidence="1">
    <location>
        <begin position="1"/>
        <end position="30"/>
    </location>
</feature>
<accession>A0A9W9T7K4</accession>
<dbReference type="RefSeq" id="XP_058310424.1">
    <property type="nucleotide sequence ID" value="XM_058450962.1"/>
</dbReference>
<feature type="compositionally biased region" description="Basic and acidic residues" evidence="1">
    <location>
        <begin position="567"/>
        <end position="589"/>
    </location>
</feature>
<reference evidence="2" key="1">
    <citation type="submission" date="2022-12" db="EMBL/GenBank/DDBJ databases">
        <authorList>
            <person name="Petersen C."/>
        </authorList>
    </citation>
    <scope>NUCLEOTIDE SEQUENCE</scope>
    <source>
        <strain evidence="2">IBT 15544</strain>
    </source>
</reference>
<protein>
    <submittedName>
        <fullName evidence="2">Uncharacterized protein</fullName>
    </submittedName>
</protein>
<evidence type="ECO:0000256" key="1">
    <source>
        <dbReference type="SAM" id="MobiDB-lite"/>
    </source>
</evidence>
<dbReference type="AlphaFoldDB" id="A0A9W9T7K4"/>
<dbReference type="PANTHER" id="PTHR34365">
    <property type="entry name" value="ENOLASE (DUF1399)"/>
    <property type="match status" value="1"/>
</dbReference>
<sequence>MGVSTDQKSKEVSTNGADEKTTERPPSYNQVDEVALALPKLNLGDTPSLHHGVSPDQCVAHLKFLAVLADLRDSVSNNDGLFGLFDSEAERFPSSSNEAHARIREKRWAVYTARAVDRYTQWWFSCLPMSRPHITMTDLESREYESIVDSSTQVVWSADNVPPLDILMVWHSHMLNPRDFLEDCIRYGRMSTWRTGFPFEVVNNCIDDRTLEYKTPESGQQIFEQRVKLKWDNLLDPPGKEIECPRCKKPKTVLWTDGGIGESLEGAFQENTGYADASFAVNCQHCKVCINHERLKVAKFRQDLVNLVSSNQPMPGSIYNLNGIPESPKTSRNPLEWNNMTFPNRLLRAIDRDILAFTDSRLDRCTSIDDLRSEMEIKLRDRKVLTATHGRFRGLLRGERVHFRRMMSHYWDNVGPFSLDLVGAVIRQGTFVQKMDNIDWLHSPTVMETSERLIKKYKVFIEIMLQNPTKMAVPTLDVDLAWHTHQLQPRNYYNYTTTATYHGHRQFIDHDDKVDENKLSEGFEWTSKMYRRATNGGIYSECTCWYCEATRAPDLYGRMFSIGSSSRARDNADSLHDRPDISSDPERNPHISAHNAVRPTTRATEDPRVGYLQRIRLHQNYEKAVRRAEKRGRVRGDAKTTRNGGYEPMYYAPYVWGYPMVVPFYGPYMCDPGISGGSYACNPASLGVLEIAALGLVVEVWQLALAVVWVLLLVLAGRAHLVAEAEEAEAEDVEVEAEDVEEVEVEFVVVVVGAAVVAEVEVAVVADFPVSRGFYQRRDISSTPVVVA</sequence>
<feature type="compositionally biased region" description="Basic and acidic residues" evidence="1">
    <location>
        <begin position="7"/>
        <end position="23"/>
    </location>
</feature>
<proteinExistence type="predicted"/>
<keyword evidence="3" id="KW-1185">Reference proteome</keyword>
<name>A0A9W9T7K4_9EURO</name>